<dbReference type="GO" id="GO:0016209">
    <property type="term" value="F:antioxidant activity"/>
    <property type="evidence" value="ECO:0007669"/>
    <property type="project" value="InterPro"/>
</dbReference>
<dbReference type="InterPro" id="IPR050553">
    <property type="entry name" value="Thioredoxin_ResA/DsbE_sf"/>
</dbReference>
<dbReference type="SUPFAM" id="SSF52833">
    <property type="entry name" value="Thioredoxin-like"/>
    <property type="match status" value="1"/>
</dbReference>
<keyword evidence="1" id="KW-1133">Transmembrane helix</keyword>
<evidence type="ECO:0000256" key="1">
    <source>
        <dbReference type="SAM" id="Phobius"/>
    </source>
</evidence>
<gene>
    <name evidence="3" type="ORF">GH810_04370</name>
</gene>
<dbReference type="PROSITE" id="PS00194">
    <property type="entry name" value="THIOREDOXIN_1"/>
    <property type="match status" value="1"/>
</dbReference>
<comment type="caution">
    <text evidence="3">The sequence shown here is derived from an EMBL/GenBank/DDBJ whole genome shotgun (WGS) entry which is preliminary data.</text>
</comment>
<dbReference type="OrthoDB" id="9809733at2"/>
<dbReference type="AlphaFoldDB" id="A0A923KW04"/>
<keyword evidence="4" id="KW-1185">Reference proteome</keyword>
<dbReference type="GO" id="GO:0016491">
    <property type="term" value="F:oxidoreductase activity"/>
    <property type="evidence" value="ECO:0007669"/>
    <property type="project" value="InterPro"/>
</dbReference>
<feature type="domain" description="Thioredoxin" evidence="2">
    <location>
        <begin position="48"/>
        <end position="189"/>
    </location>
</feature>
<dbReference type="CDD" id="cd02966">
    <property type="entry name" value="TlpA_like_family"/>
    <property type="match status" value="1"/>
</dbReference>
<dbReference type="RefSeq" id="WP_148565910.1">
    <property type="nucleotide sequence ID" value="NZ_RXYA01000002.1"/>
</dbReference>
<dbReference type="Gene3D" id="3.40.30.10">
    <property type="entry name" value="Glutaredoxin"/>
    <property type="match status" value="1"/>
</dbReference>
<keyword evidence="1" id="KW-0472">Membrane</keyword>
<accession>A0A923KW04</accession>
<keyword evidence="1" id="KW-0812">Transmembrane</keyword>
<dbReference type="InterPro" id="IPR017937">
    <property type="entry name" value="Thioredoxin_CS"/>
</dbReference>
<reference evidence="3" key="2">
    <citation type="submission" date="2020-10" db="EMBL/GenBank/DDBJ databases">
        <title>Comparative genomics of the Acetobacterium genus.</title>
        <authorList>
            <person name="Marshall C."/>
            <person name="May H."/>
            <person name="Norman S."/>
        </authorList>
    </citation>
    <scope>NUCLEOTIDE SEQUENCE</scope>
    <source>
        <strain evidence="3">DER-2019</strain>
    </source>
</reference>
<dbReference type="Proteomes" id="UP000616595">
    <property type="component" value="Unassembled WGS sequence"/>
</dbReference>
<evidence type="ECO:0000313" key="3">
    <source>
        <dbReference type="EMBL" id="MBC3887538.1"/>
    </source>
</evidence>
<name>A0A923KW04_9FIRM</name>
<dbReference type="PROSITE" id="PS51352">
    <property type="entry name" value="THIOREDOXIN_2"/>
    <property type="match status" value="1"/>
</dbReference>
<dbReference type="InterPro" id="IPR036249">
    <property type="entry name" value="Thioredoxin-like_sf"/>
</dbReference>
<organism evidence="3 4">
    <name type="scientific">Acetobacterium paludosum</name>
    <dbReference type="NCBI Taxonomy" id="52693"/>
    <lineage>
        <taxon>Bacteria</taxon>
        <taxon>Bacillati</taxon>
        <taxon>Bacillota</taxon>
        <taxon>Clostridia</taxon>
        <taxon>Eubacteriales</taxon>
        <taxon>Eubacteriaceae</taxon>
        <taxon>Acetobacterium</taxon>
    </lineage>
</organism>
<protein>
    <submittedName>
        <fullName evidence="3">Redoxin domain-containing protein</fullName>
    </submittedName>
</protein>
<evidence type="ECO:0000313" key="4">
    <source>
        <dbReference type="Proteomes" id="UP000616595"/>
    </source>
</evidence>
<reference evidence="3" key="1">
    <citation type="submission" date="2019-10" db="EMBL/GenBank/DDBJ databases">
        <authorList>
            <person name="Ross D.E."/>
            <person name="Gulliver D."/>
        </authorList>
    </citation>
    <scope>NUCLEOTIDE SEQUENCE</scope>
    <source>
        <strain evidence="3">DER-2019</strain>
    </source>
</reference>
<dbReference type="EMBL" id="WJBD01000003">
    <property type="protein sequence ID" value="MBC3887538.1"/>
    <property type="molecule type" value="Genomic_DNA"/>
</dbReference>
<dbReference type="PANTHER" id="PTHR42852">
    <property type="entry name" value="THIOL:DISULFIDE INTERCHANGE PROTEIN DSBE"/>
    <property type="match status" value="1"/>
</dbReference>
<dbReference type="InterPro" id="IPR000866">
    <property type="entry name" value="AhpC/TSA"/>
</dbReference>
<dbReference type="InterPro" id="IPR013766">
    <property type="entry name" value="Thioredoxin_domain"/>
</dbReference>
<evidence type="ECO:0000259" key="2">
    <source>
        <dbReference type="PROSITE" id="PS51352"/>
    </source>
</evidence>
<dbReference type="PANTHER" id="PTHR42852:SF17">
    <property type="entry name" value="THIOREDOXIN-LIKE PROTEIN HI_1115"/>
    <property type="match status" value="1"/>
</dbReference>
<dbReference type="Pfam" id="PF00578">
    <property type="entry name" value="AhpC-TSA"/>
    <property type="match status" value="1"/>
</dbReference>
<sequence length="189" mass="21157">MKNKKITLIISIVAFTAFLGIAYWGYTFLTSRFASEDLSQNKENTSQNTTKESAPDFTFFDKDGNPAKLSDFSGHPIVLNFWASWCPPCKSEMPHFNAVYSDKKDEVVFLMVDLVDGERETKNKGLQYVTEQGFDFPVYFDTKQEGAVAYSVSSIPTTLFINAAGDIVKSYHGAIDEDTLNKGIELITN</sequence>
<proteinExistence type="predicted"/>
<feature type="transmembrane region" description="Helical" evidence="1">
    <location>
        <begin position="7"/>
        <end position="26"/>
    </location>
</feature>